<dbReference type="GO" id="GO:0005886">
    <property type="term" value="C:plasma membrane"/>
    <property type="evidence" value="ECO:0007669"/>
    <property type="project" value="TreeGrafter"/>
</dbReference>
<evidence type="ECO:0000256" key="7">
    <source>
        <dbReference type="SAM" id="Phobius"/>
    </source>
</evidence>
<feature type="transmembrane region" description="Helical" evidence="7">
    <location>
        <begin position="206"/>
        <end position="223"/>
    </location>
</feature>
<gene>
    <name evidence="9" type="primary">ccoG</name>
    <name evidence="9" type="ORF">CRP01_25235</name>
</gene>
<dbReference type="GO" id="GO:0051539">
    <property type="term" value="F:4 iron, 4 sulfur cluster binding"/>
    <property type="evidence" value="ECO:0007669"/>
    <property type="project" value="UniProtKB-KW"/>
</dbReference>
<dbReference type="Gene3D" id="3.30.70.20">
    <property type="match status" value="1"/>
</dbReference>
<evidence type="ECO:0000256" key="4">
    <source>
        <dbReference type="ARBA" id="ARBA00022982"/>
    </source>
</evidence>
<keyword evidence="10" id="KW-1185">Reference proteome</keyword>
<accession>A0A2D0N628</accession>
<sequence length="481" mass="54445">MNQSEVDKYLADIEADSFRDHIATVDQSGKRIWMYPKKPKGPYTNARTYLSWFFLAFLFGMPWIKVGGEPLLLFNVLERRFILFGLHFAPQDFYLFVLAMLIMIIFIALFTVVFGRLFCGWICPQTVFMEMVFRKIEYWIEGDANAQRRLDKAPWTREKIIKKVGKQIIFFAIAVLVANTFLAYIIGIDEVIKIATEPVEEHLGGFIAMLLFSGAFYGVFSVLREQVCVTICPYGRLQGVLLDQDSLVVAYDFQRGEPRGKYRRPKAGQEPDPTQLALGDCIDCKLCVQVCPTGIDIRNGTQLECVNCTACMDACDEVMEKIDRPKELIRYDSYNGIVSGERKIFTPRAIAYSVVLFLLVGLEVFLFTNRSDVDTLLLRTPGMLFQEVDEKTISNLYNYHLTNKTGEALPVNFSLVGEYGGIRLVGNESPEVPPNGEVEGALFIDMPKSELDGNKTTIRVQVISGETVVDEVKTNFFGPVK</sequence>
<protein>
    <submittedName>
        <fullName evidence="9">Cytochrome c oxidase accessory protein CcoG</fullName>
    </submittedName>
</protein>
<keyword evidence="2" id="KW-0004">4Fe-4S</keyword>
<keyword evidence="1" id="KW-0813">Transport</keyword>
<reference evidence="9 10" key="1">
    <citation type="submission" date="2017-10" db="EMBL/GenBank/DDBJ databases">
        <title>The draft genome sequence of Lewinella nigricans NBRC 102662.</title>
        <authorList>
            <person name="Wang K."/>
        </authorList>
    </citation>
    <scope>NUCLEOTIDE SEQUENCE [LARGE SCALE GENOMIC DNA]</scope>
    <source>
        <strain evidence="9 10">NBRC 102662</strain>
    </source>
</reference>
<evidence type="ECO:0000256" key="6">
    <source>
        <dbReference type="ARBA" id="ARBA00023014"/>
    </source>
</evidence>
<feature type="transmembrane region" description="Helical" evidence="7">
    <location>
        <begin position="168"/>
        <end position="186"/>
    </location>
</feature>
<feature type="transmembrane region" description="Helical" evidence="7">
    <location>
        <begin position="349"/>
        <end position="368"/>
    </location>
</feature>
<dbReference type="PANTHER" id="PTHR30176">
    <property type="entry name" value="FERREDOXIN-TYPE PROTEIN NAPH"/>
    <property type="match status" value="1"/>
</dbReference>
<dbReference type="PROSITE" id="PS00198">
    <property type="entry name" value="4FE4S_FER_1"/>
    <property type="match status" value="1"/>
</dbReference>
<keyword evidence="6" id="KW-0411">Iron-sulfur</keyword>
<name>A0A2D0N628_FLAN2</name>
<evidence type="ECO:0000259" key="8">
    <source>
        <dbReference type="PROSITE" id="PS51379"/>
    </source>
</evidence>
<dbReference type="NCBIfam" id="TIGR02745">
    <property type="entry name" value="ccoG_rdxA_fixG"/>
    <property type="match status" value="1"/>
</dbReference>
<evidence type="ECO:0000313" key="9">
    <source>
        <dbReference type="EMBL" id="PHN03850.1"/>
    </source>
</evidence>
<keyword evidence="7" id="KW-1133">Transmembrane helix</keyword>
<feature type="domain" description="4Fe-4S ferredoxin-type" evidence="8">
    <location>
        <begin position="272"/>
        <end position="300"/>
    </location>
</feature>
<dbReference type="SUPFAM" id="SSF54862">
    <property type="entry name" value="4Fe-4S ferredoxins"/>
    <property type="match status" value="1"/>
</dbReference>
<evidence type="ECO:0000256" key="1">
    <source>
        <dbReference type="ARBA" id="ARBA00022448"/>
    </source>
</evidence>
<dbReference type="Pfam" id="PF13746">
    <property type="entry name" value="Fer4_18"/>
    <property type="match status" value="1"/>
</dbReference>
<dbReference type="OrthoDB" id="9811700at2"/>
<evidence type="ECO:0000256" key="3">
    <source>
        <dbReference type="ARBA" id="ARBA00022723"/>
    </source>
</evidence>
<evidence type="ECO:0000256" key="2">
    <source>
        <dbReference type="ARBA" id="ARBA00022485"/>
    </source>
</evidence>
<organism evidence="9 10">
    <name type="scientific">Flavilitoribacter nigricans (strain ATCC 23147 / DSM 23189 / NBRC 102662 / NCIMB 1420 / SS-2)</name>
    <name type="common">Lewinella nigricans</name>
    <dbReference type="NCBI Taxonomy" id="1122177"/>
    <lineage>
        <taxon>Bacteria</taxon>
        <taxon>Pseudomonadati</taxon>
        <taxon>Bacteroidota</taxon>
        <taxon>Saprospiria</taxon>
        <taxon>Saprospirales</taxon>
        <taxon>Lewinellaceae</taxon>
        <taxon>Flavilitoribacter</taxon>
    </lineage>
</organism>
<dbReference type="Proteomes" id="UP000223913">
    <property type="component" value="Unassembled WGS sequence"/>
</dbReference>
<keyword evidence="3" id="KW-0479">Metal-binding</keyword>
<evidence type="ECO:0000256" key="5">
    <source>
        <dbReference type="ARBA" id="ARBA00023004"/>
    </source>
</evidence>
<dbReference type="EMBL" id="PDUD01000029">
    <property type="protein sequence ID" value="PHN03850.1"/>
    <property type="molecule type" value="Genomic_DNA"/>
</dbReference>
<feature type="transmembrane region" description="Helical" evidence="7">
    <location>
        <begin position="93"/>
        <end position="119"/>
    </location>
</feature>
<dbReference type="Pfam" id="PF11614">
    <property type="entry name" value="FixG_C"/>
    <property type="match status" value="1"/>
</dbReference>
<dbReference type="InterPro" id="IPR017900">
    <property type="entry name" value="4Fe4S_Fe_S_CS"/>
</dbReference>
<comment type="caution">
    <text evidence="9">The sequence shown here is derived from an EMBL/GenBank/DDBJ whole genome shotgun (WGS) entry which is preliminary data.</text>
</comment>
<dbReference type="GO" id="GO:0046872">
    <property type="term" value="F:metal ion binding"/>
    <property type="evidence" value="ECO:0007669"/>
    <property type="project" value="UniProtKB-KW"/>
</dbReference>
<dbReference type="InterPro" id="IPR014116">
    <property type="entry name" value="Cyt_c_oxidase_cbb3_FixG"/>
</dbReference>
<dbReference type="InterPro" id="IPR051684">
    <property type="entry name" value="Electron_Trans/Redox"/>
</dbReference>
<keyword evidence="4" id="KW-0249">Electron transport</keyword>
<dbReference type="InterPro" id="IPR017896">
    <property type="entry name" value="4Fe4S_Fe-S-bd"/>
</dbReference>
<dbReference type="RefSeq" id="WP_099152883.1">
    <property type="nucleotide sequence ID" value="NZ_PDUD01000029.1"/>
</dbReference>
<dbReference type="PROSITE" id="PS51379">
    <property type="entry name" value="4FE4S_FER_2"/>
    <property type="match status" value="1"/>
</dbReference>
<feature type="transmembrane region" description="Helical" evidence="7">
    <location>
        <begin position="46"/>
        <end position="64"/>
    </location>
</feature>
<dbReference type="Gene3D" id="2.60.40.10">
    <property type="entry name" value="Immunoglobulins"/>
    <property type="match status" value="1"/>
</dbReference>
<proteinExistence type="predicted"/>
<dbReference type="PANTHER" id="PTHR30176:SF3">
    <property type="entry name" value="FERREDOXIN-TYPE PROTEIN NAPH"/>
    <property type="match status" value="1"/>
</dbReference>
<dbReference type="Pfam" id="PF12801">
    <property type="entry name" value="Fer4_5"/>
    <property type="match status" value="1"/>
</dbReference>
<dbReference type="InterPro" id="IPR032879">
    <property type="entry name" value="FixG_C"/>
</dbReference>
<keyword evidence="5" id="KW-0408">Iron</keyword>
<dbReference type="InterPro" id="IPR013783">
    <property type="entry name" value="Ig-like_fold"/>
</dbReference>
<keyword evidence="7" id="KW-0812">Transmembrane</keyword>
<dbReference type="AlphaFoldDB" id="A0A2D0N628"/>
<keyword evidence="7" id="KW-0472">Membrane</keyword>
<evidence type="ECO:0000313" key="10">
    <source>
        <dbReference type="Proteomes" id="UP000223913"/>
    </source>
</evidence>